<organism evidence="6 8">
    <name type="scientific">Diaphorina citri</name>
    <name type="common">Asian citrus psyllid</name>
    <dbReference type="NCBI Taxonomy" id="121845"/>
    <lineage>
        <taxon>Eukaryota</taxon>
        <taxon>Metazoa</taxon>
        <taxon>Ecdysozoa</taxon>
        <taxon>Arthropoda</taxon>
        <taxon>Hexapoda</taxon>
        <taxon>Insecta</taxon>
        <taxon>Pterygota</taxon>
        <taxon>Neoptera</taxon>
        <taxon>Paraneoptera</taxon>
        <taxon>Hemiptera</taxon>
        <taxon>Sternorrhyncha</taxon>
        <taxon>Psylloidea</taxon>
        <taxon>Psyllidae</taxon>
        <taxon>Diaphorininae</taxon>
        <taxon>Diaphorina</taxon>
    </lineage>
</organism>
<evidence type="ECO:0000313" key="8">
    <source>
        <dbReference type="RefSeq" id="XP_017302858.1"/>
    </source>
</evidence>
<dbReference type="GO" id="GO:0043023">
    <property type="term" value="F:ribosomal large subunit binding"/>
    <property type="evidence" value="ECO:0007669"/>
    <property type="project" value="TreeGrafter"/>
</dbReference>
<dbReference type="CTD" id="39067"/>
<reference evidence="7 8" key="1">
    <citation type="submission" date="2025-04" db="UniProtKB">
        <authorList>
            <consortium name="RefSeq"/>
        </authorList>
    </citation>
    <scope>IDENTIFICATION</scope>
</reference>
<evidence type="ECO:0000256" key="2">
    <source>
        <dbReference type="ARBA" id="ARBA00020581"/>
    </source>
</evidence>
<evidence type="ECO:0000256" key="3">
    <source>
        <dbReference type="ARBA" id="ARBA00022917"/>
    </source>
</evidence>
<dbReference type="RefSeq" id="XP_017302858.1">
    <property type="nucleotide sequence ID" value="XM_017447369.2"/>
</dbReference>
<dbReference type="Gene3D" id="3.30.1360.40">
    <property type="match status" value="1"/>
</dbReference>
<dbReference type="PANTHER" id="PTHR20982">
    <property type="entry name" value="RIBOSOME RECYCLING FACTOR"/>
    <property type="match status" value="1"/>
</dbReference>
<proteinExistence type="inferred from homology"/>
<gene>
    <name evidence="7 8" type="primary">LOC103517201</name>
</gene>
<evidence type="ECO:0000256" key="1">
    <source>
        <dbReference type="ARBA" id="ARBA00005912"/>
    </source>
</evidence>
<comment type="similarity">
    <text evidence="1">Belongs to the RRF family.</text>
</comment>
<dbReference type="PANTHER" id="PTHR20982:SF3">
    <property type="entry name" value="MITOCHONDRIAL RIBOSOME RECYCLING FACTOR PSEUDO 1"/>
    <property type="match status" value="1"/>
</dbReference>
<keyword evidence="3" id="KW-0648">Protein biosynthesis</keyword>
<evidence type="ECO:0000313" key="6">
    <source>
        <dbReference type="Proteomes" id="UP000079169"/>
    </source>
</evidence>
<dbReference type="Gene3D" id="1.10.132.20">
    <property type="entry name" value="Ribosome-recycling factor"/>
    <property type="match status" value="1"/>
</dbReference>
<feature type="domain" description="Ribosome recycling factor" evidence="5">
    <location>
        <begin position="8"/>
        <end position="171"/>
    </location>
</feature>
<dbReference type="GO" id="GO:0005739">
    <property type="term" value="C:mitochondrion"/>
    <property type="evidence" value="ECO:0007669"/>
    <property type="project" value="TreeGrafter"/>
</dbReference>
<dbReference type="InterPro" id="IPR036191">
    <property type="entry name" value="RRF_sf"/>
</dbReference>
<dbReference type="STRING" id="121845.A0A1S4EL10"/>
<dbReference type="Proteomes" id="UP000079169">
    <property type="component" value="Unplaced"/>
</dbReference>
<dbReference type="PaxDb" id="121845-A0A1S4EL10"/>
<dbReference type="Pfam" id="PF01765">
    <property type="entry name" value="RRF"/>
    <property type="match status" value="1"/>
</dbReference>
<evidence type="ECO:0000313" key="7">
    <source>
        <dbReference type="RefSeq" id="XP_008480446.1"/>
    </source>
</evidence>
<dbReference type="InterPro" id="IPR023584">
    <property type="entry name" value="Ribosome_recyc_fac_dom"/>
</dbReference>
<dbReference type="InterPro" id="IPR002661">
    <property type="entry name" value="Ribosome_recyc_fac"/>
</dbReference>
<dbReference type="GO" id="GO:0006412">
    <property type="term" value="P:translation"/>
    <property type="evidence" value="ECO:0007669"/>
    <property type="project" value="UniProtKB-KW"/>
</dbReference>
<dbReference type="FunFam" id="3.30.1360.40:FF:000001">
    <property type="entry name" value="Ribosome-recycling factor"/>
    <property type="match status" value="1"/>
</dbReference>
<dbReference type="KEGG" id="dci:103517201"/>
<evidence type="ECO:0000259" key="5">
    <source>
        <dbReference type="Pfam" id="PF01765"/>
    </source>
</evidence>
<dbReference type="RefSeq" id="XP_008480446.1">
    <property type="nucleotide sequence ID" value="XM_008482224.3"/>
</dbReference>
<name>A0A1S4EL10_DIACI</name>
<protein>
    <recommendedName>
        <fullName evidence="2">Ribosome-recycling factor, mitochondrial</fullName>
    </recommendedName>
    <alternativeName>
        <fullName evidence="4">Ribosome-releasing factor, mitochondrial</fullName>
    </alternativeName>
</protein>
<evidence type="ECO:0000256" key="4">
    <source>
        <dbReference type="ARBA" id="ARBA00033107"/>
    </source>
</evidence>
<sequence length="176" mass="20005">MSTVVENLKQDFIKHLSLRSSAGAIESLKVEFEDDEYVLQDLAQISRKNPKTLIINMSSFPQLIPVTMKALVDSGMNMNPQQEGTTIIIPIPKVTKEHRESLSKNAKALFVKCKENIRDIQNKYTKTVKNKEKSEGLSQDDVRSVSEQLKLIADQYIEQAEKMLNDKQQELKGDPK</sequence>
<dbReference type="AlphaFoldDB" id="A0A1S4EL10"/>
<accession>A0A1S4EL10</accession>
<keyword evidence="6" id="KW-1185">Reference proteome</keyword>
<dbReference type="SUPFAM" id="SSF55194">
    <property type="entry name" value="Ribosome recycling factor, RRF"/>
    <property type="match status" value="1"/>
</dbReference>
<dbReference type="GeneID" id="103517201"/>
<dbReference type="OMA" id="YVPIPKV"/>